<dbReference type="Proteomes" id="UP000193560">
    <property type="component" value="Unassembled WGS sequence"/>
</dbReference>
<dbReference type="AlphaFoldDB" id="A0A1X2HYU0"/>
<evidence type="ECO:0000256" key="1">
    <source>
        <dbReference type="SAM" id="Phobius"/>
    </source>
</evidence>
<evidence type="ECO:0000313" key="2">
    <source>
        <dbReference type="EMBL" id="ORZ05395.1"/>
    </source>
</evidence>
<feature type="transmembrane region" description="Helical" evidence="1">
    <location>
        <begin position="73"/>
        <end position="92"/>
    </location>
</feature>
<accession>A0A1X2HYU0</accession>
<dbReference type="EMBL" id="MCGE01000044">
    <property type="protein sequence ID" value="ORZ05395.1"/>
    <property type="molecule type" value="Genomic_DNA"/>
</dbReference>
<evidence type="ECO:0000313" key="3">
    <source>
        <dbReference type="Proteomes" id="UP000193560"/>
    </source>
</evidence>
<sequence>MNIIKENTTITSLYKGMQRLNMYLFIRCINGTSYSNWMKHRGACCIENYPCHSNKYGNQMILFRVHRSLEHRIMVLMVLMLVLGGSKCGFPLRLSNRNINMVRLHGLWALVCGLLSNPFQDYLWVGCFEPPGRSWLVFQFTPLGAVAIVDDRRDHACNGFYPYHDGFFVKGCGVLMAF</sequence>
<keyword evidence="3" id="KW-1185">Reference proteome</keyword>
<protein>
    <submittedName>
        <fullName evidence="2">Uncharacterized protein</fullName>
    </submittedName>
</protein>
<keyword evidence="1" id="KW-0472">Membrane</keyword>
<gene>
    <name evidence="2" type="ORF">BCR42DRAFT_398225</name>
</gene>
<keyword evidence="1" id="KW-0812">Transmembrane</keyword>
<keyword evidence="1" id="KW-1133">Transmembrane helix</keyword>
<name>A0A1X2HYU0_9FUNG</name>
<organism evidence="2 3">
    <name type="scientific">Absidia repens</name>
    <dbReference type="NCBI Taxonomy" id="90262"/>
    <lineage>
        <taxon>Eukaryota</taxon>
        <taxon>Fungi</taxon>
        <taxon>Fungi incertae sedis</taxon>
        <taxon>Mucoromycota</taxon>
        <taxon>Mucoromycotina</taxon>
        <taxon>Mucoromycetes</taxon>
        <taxon>Mucorales</taxon>
        <taxon>Cunninghamellaceae</taxon>
        <taxon>Absidia</taxon>
    </lineage>
</organism>
<reference evidence="2 3" key="1">
    <citation type="submission" date="2016-07" db="EMBL/GenBank/DDBJ databases">
        <title>Pervasive Adenine N6-methylation of Active Genes in Fungi.</title>
        <authorList>
            <consortium name="DOE Joint Genome Institute"/>
            <person name="Mondo S.J."/>
            <person name="Dannebaum R.O."/>
            <person name="Kuo R.C."/>
            <person name="Labutti K."/>
            <person name="Haridas S."/>
            <person name="Kuo A."/>
            <person name="Salamov A."/>
            <person name="Ahrendt S.R."/>
            <person name="Lipzen A."/>
            <person name="Sullivan W."/>
            <person name="Andreopoulos W.B."/>
            <person name="Clum A."/>
            <person name="Lindquist E."/>
            <person name="Daum C."/>
            <person name="Ramamoorthy G.K."/>
            <person name="Gryganskyi A."/>
            <person name="Culley D."/>
            <person name="Magnuson J.K."/>
            <person name="James T.Y."/>
            <person name="O'Malley M.A."/>
            <person name="Stajich J.E."/>
            <person name="Spatafora J.W."/>
            <person name="Visel A."/>
            <person name="Grigoriev I.V."/>
        </authorList>
    </citation>
    <scope>NUCLEOTIDE SEQUENCE [LARGE SCALE GENOMIC DNA]</scope>
    <source>
        <strain evidence="2 3">NRRL 1336</strain>
    </source>
</reference>
<comment type="caution">
    <text evidence="2">The sequence shown here is derived from an EMBL/GenBank/DDBJ whole genome shotgun (WGS) entry which is preliminary data.</text>
</comment>
<proteinExistence type="predicted"/>